<dbReference type="AlphaFoldDB" id="A0A0B5Q950"/>
<evidence type="ECO:0000256" key="1">
    <source>
        <dbReference type="ARBA" id="ARBA00006849"/>
    </source>
</evidence>
<dbReference type="SUPFAM" id="SSF56003">
    <property type="entry name" value="Molybdenum cofactor-binding domain"/>
    <property type="match status" value="1"/>
</dbReference>
<gene>
    <name evidence="6" type="ORF">LF65_02151</name>
</gene>
<dbReference type="Pfam" id="PF01799">
    <property type="entry name" value="Fer2_2"/>
    <property type="match status" value="1"/>
</dbReference>
<dbReference type="Proteomes" id="UP000031866">
    <property type="component" value="Chromosome"/>
</dbReference>
<dbReference type="RefSeq" id="WP_041896019.1">
    <property type="nucleotide sequence ID" value="NZ_CP010086.2"/>
</dbReference>
<dbReference type="GO" id="GO:0051537">
    <property type="term" value="F:2 iron, 2 sulfur cluster binding"/>
    <property type="evidence" value="ECO:0007669"/>
    <property type="project" value="InterPro"/>
</dbReference>
<dbReference type="InterPro" id="IPR037165">
    <property type="entry name" value="AldOxase/xan_DH_Mopterin-bd_sf"/>
</dbReference>
<accession>A0A0B5Q950</accession>
<dbReference type="Pfam" id="PF01315">
    <property type="entry name" value="Ald_Xan_dh_C"/>
    <property type="match status" value="1"/>
</dbReference>
<dbReference type="PROSITE" id="PS00197">
    <property type="entry name" value="2FE2S_FER_1"/>
    <property type="match status" value="1"/>
</dbReference>
<dbReference type="InterPro" id="IPR017697">
    <property type="entry name" value="Xdh"/>
</dbReference>
<dbReference type="InterPro" id="IPR001041">
    <property type="entry name" value="2Fe-2S_ferredoxin-type"/>
</dbReference>
<dbReference type="OrthoDB" id="9759099at2"/>
<dbReference type="PROSITE" id="PS51085">
    <property type="entry name" value="2FE2S_FER_2"/>
    <property type="match status" value="1"/>
</dbReference>
<dbReference type="Gene3D" id="3.90.1170.50">
    <property type="entry name" value="Aldehyde oxidase/xanthine dehydrogenase, a/b hammerhead"/>
    <property type="match status" value="1"/>
</dbReference>
<dbReference type="PANTHER" id="PTHR11908:SF157">
    <property type="entry name" value="XANTHINE DEHYDROGENASE SUBUNIT D-RELATED"/>
    <property type="match status" value="1"/>
</dbReference>
<dbReference type="EMBL" id="CP010086">
    <property type="protein sequence ID" value="AJG98739.1"/>
    <property type="molecule type" value="Genomic_DNA"/>
</dbReference>
<dbReference type="Gene3D" id="3.10.20.30">
    <property type="match status" value="1"/>
</dbReference>
<evidence type="ECO:0000259" key="5">
    <source>
        <dbReference type="PROSITE" id="PS51085"/>
    </source>
</evidence>
<dbReference type="SUPFAM" id="SSF47741">
    <property type="entry name" value="CO dehydrogenase ISP C-domain like"/>
    <property type="match status" value="1"/>
</dbReference>
<dbReference type="InterPro" id="IPR016208">
    <property type="entry name" value="Ald_Oxase/xanthine_DH-like"/>
</dbReference>
<dbReference type="Gene3D" id="3.30.365.10">
    <property type="entry name" value="Aldehyde oxidase/xanthine dehydrogenase, molybdopterin binding domain"/>
    <property type="match status" value="5"/>
</dbReference>
<dbReference type="Pfam" id="PF20256">
    <property type="entry name" value="MoCoBD_2"/>
    <property type="match status" value="1"/>
</dbReference>
<dbReference type="KEGG" id="cbei:LF65_02151"/>
<sequence length="855" mass="93643">MFRLNINGKDEVSEIDKSLMSFLRDDLRITSVKDGCSEGACGACTVLVDGKKVKACLQKISKFEGKKILTVEGLSSREKEVYEHCFAEAGAVQCGFCIPGMVISAKSLLDINLKPTRIDVKKAINGNLCRCTGYKKIEEAILMAAEYFRDNLKIPTAPTELKMAQKFKRVDAAEKINGTGIFVDDIEIPGMLYVKAVRTKYPRAIINKIDIKKAEAHPDCVKVLLAKDVPNNKIGHIKQDWDVMIAEGDTTRYVGDALALVATYHKDKLDEVCQLVEIDYTELEPITCPTDALKADAPLIHSDGNIMSRDILKRGNANEAIKNSKYVVTRKYKTPFQEHGFMEPECAIAMPEGEDGILLYSGSQSVYDEQREISNMLKIPIEKIHCHAQLVGGGFGGKEDMSVQHHAALMAWYTKKPCKVKFSRQESLDYHTKRHPMEMEFTTACDENGYLTAMKGVIIADTGAYASLGGPVLQRACTHAPGPYNYQNIDILGMSVYTNNVVSGAFRGFGVIQSCFATENNINLLAEMVGISPWEIRYRNAIRPGEVLPNGQIADESVAMAECLEAVKDVYESNPYAGIAIGFKNSGTGVGNKDIGRCILSIEDGKVHIRTSAACMGQGIATMCTTVLCETTGLDPVLIIHERPDTIRTPNSGTSTASRQTVVTGEAVRRASEKLKAELDKGLGLDGLEGREFYGEYSAKTDPMGSIKENPISHVSYSYGAQVVILNEEGKVEKVVAAYDVGTPVNIQSVEGQIEGGMVMGLGYALTEEFKIEGSYPKTKLGTLGLMRATEAPELEVILVQSKNKIPETYGAKGCGELCLIPTAPACSLAYYRLDGKFRAQLPLKDTFYKKQKNK</sequence>
<dbReference type="InterPro" id="IPR036010">
    <property type="entry name" value="2Fe-2S_ferredoxin-like_sf"/>
</dbReference>
<keyword evidence="3" id="KW-0560">Oxidoreductase</keyword>
<evidence type="ECO:0000256" key="4">
    <source>
        <dbReference type="ARBA" id="ARBA00023004"/>
    </source>
</evidence>
<evidence type="ECO:0000256" key="3">
    <source>
        <dbReference type="ARBA" id="ARBA00023002"/>
    </source>
</evidence>
<organism evidence="6 7">
    <name type="scientific">Clostridium beijerinckii</name>
    <name type="common">Clostridium MP</name>
    <dbReference type="NCBI Taxonomy" id="1520"/>
    <lineage>
        <taxon>Bacteria</taxon>
        <taxon>Bacillati</taxon>
        <taxon>Bacillota</taxon>
        <taxon>Clostridia</taxon>
        <taxon>Eubacteriales</taxon>
        <taxon>Clostridiaceae</taxon>
        <taxon>Clostridium</taxon>
    </lineage>
</organism>
<dbReference type="STRING" id="1520.LF65_02151"/>
<keyword evidence="4" id="KW-0408">Iron</keyword>
<dbReference type="InterPro" id="IPR012675">
    <property type="entry name" value="Beta-grasp_dom_sf"/>
</dbReference>
<dbReference type="InterPro" id="IPR046867">
    <property type="entry name" value="AldOxase/xan_DH_MoCoBD2"/>
</dbReference>
<dbReference type="InterPro" id="IPR000674">
    <property type="entry name" value="Ald_Oxase/Xan_DH_a/b"/>
</dbReference>
<comment type="similarity">
    <text evidence="1">Belongs to the xanthine dehydrogenase family.</text>
</comment>
<proteinExistence type="inferred from homology"/>
<evidence type="ECO:0000313" key="7">
    <source>
        <dbReference type="Proteomes" id="UP000031866"/>
    </source>
</evidence>
<dbReference type="NCBIfam" id="TIGR03311">
    <property type="entry name" value="Se_dep_XDH"/>
    <property type="match status" value="1"/>
</dbReference>
<dbReference type="InterPro" id="IPR006058">
    <property type="entry name" value="2Fe2S_fd_BS"/>
</dbReference>
<dbReference type="InterPro" id="IPR008274">
    <property type="entry name" value="AldOxase/xan_DH_MoCoBD1"/>
</dbReference>
<name>A0A0B5Q950_CLOBE</name>
<dbReference type="Pfam" id="PF02738">
    <property type="entry name" value="MoCoBD_1"/>
    <property type="match status" value="1"/>
</dbReference>
<dbReference type="PANTHER" id="PTHR11908">
    <property type="entry name" value="XANTHINE DEHYDROGENASE"/>
    <property type="match status" value="1"/>
</dbReference>
<reference evidence="7" key="1">
    <citation type="submission" date="2014-12" db="EMBL/GenBank/DDBJ databases">
        <title>Genome sequence of Clostridium beijerinckii strain 59B.</title>
        <authorList>
            <person name="Little G.T."/>
            <person name="Minton N.P."/>
        </authorList>
    </citation>
    <scope>NUCLEOTIDE SEQUENCE [LARGE SCALE GENOMIC DNA]</scope>
    <source>
        <strain evidence="7">59B</strain>
    </source>
</reference>
<feature type="domain" description="2Fe-2S ferredoxin-type" evidence="5">
    <location>
        <begin position="1"/>
        <end position="74"/>
    </location>
</feature>
<dbReference type="GO" id="GO:0005506">
    <property type="term" value="F:iron ion binding"/>
    <property type="evidence" value="ECO:0007669"/>
    <property type="project" value="InterPro"/>
</dbReference>
<dbReference type="GO" id="GO:0016491">
    <property type="term" value="F:oxidoreductase activity"/>
    <property type="evidence" value="ECO:0007669"/>
    <property type="project" value="UniProtKB-KW"/>
</dbReference>
<protein>
    <submittedName>
        <fullName evidence="6">Selenium-dependent xanthine dehydrogenase</fullName>
    </submittedName>
</protein>
<dbReference type="SUPFAM" id="SSF54292">
    <property type="entry name" value="2Fe-2S ferredoxin-like"/>
    <property type="match status" value="1"/>
</dbReference>
<keyword evidence="2" id="KW-0479">Metal-binding</keyword>
<dbReference type="Gene3D" id="1.10.150.120">
    <property type="entry name" value="[2Fe-2S]-binding domain"/>
    <property type="match status" value="1"/>
</dbReference>
<dbReference type="SUPFAM" id="SSF54665">
    <property type="entry name" value="CO dehydrogenase molybdoprotein N-domain-like"/>
    <property type="match status" value="1"/>
</dbReference>
<evidence type="ECO:0000313" key="6">
    <source>
        <dbReference type="EMBL" id="AJG98739.1"/>
    </source>
</evidence>
<dbReference type="SMART" id="SM01008">
    <property type="entry name" value="Ald_Xan_dh_C"/>
    <property type="match status" value="1"/>
</dbReference>
<dbReference type="InterPro" id="IPR036856">
    <property type="entry name" value="Ald_Oxase/Xan_DH_a/b_sf"/>
</dbReference>
<dbReference type="InterPro" id="IPR002888">
    <property type="entry name" value="2Fe-2S-bd"/>
</dbReference>
<evidence type="ECO:0000256" key="2">
    <source>
        <dbReference type="ARBA" id="ARBA00022723"/>
    </source>
</evidence>
<dbReference type="InterPro" id="IPR036884">
    <property type="entry name" value="2Fe-2S-bd_dom_sf"/>
</dbReference>
<dbReference type="Pfam" id="PF00111">
    <property type="entry name" value="Fer2"/>
    <property type="match status" value="1"/>
</dbReference>